<reference evidence="1" key="1">
    <citation type="submission" date="2023-04" db="EMBL/GenBank/DDBJ databases">
        <title>Draft Genome sequencing of Naganishia species isolated from polar environments using Oxford Nanopore Technology.</title>
        <authorList>
            <person name="Leo P."/>
            <person name="Venkateswaran K."/>
        </authorList>
    </citation>
    <scope>NUCLEOTIDE SEQUENCE</scope>
    <source>
        <strain evidence="1">MNA-CCFEE 5423</strain>
    </source>
</reference>
<gene>
    <name evidence="1" type="ORF">QFC21_000172</name>
</gene>
<evidence type="ECO:0000313" key="1">
    <source>
        <dbReference type="EMBL" id="KAJ9108852.1"/>
    </source>
</evidence>
<keyword evidence="2" id="KW-1185">Reference proteome</keyword>
<accession>A0ACC2WCQ2</accession>
<name>A0ACC2WCQ2_9TREE</name>
<comment type="caution">
    <text evidence="1">The sequence shown here is derived from an EMBL/GenBank/DDBJ whole genome shotgun (WGS) entry which is preliminary data.</text>
</comment>
<dbReference type="EMBL" id="JASBWT010000001">
    <property type="protein sequence ID" value="KAJ9108852.1"/>
    <property type="molecule type" value="Genomic_DNA"/>
</dbReference>
<sequence>MTAAAAVETLPESSASNAHAASTTGRKEYQMAPVDRASRPMIVGPPSPEPPYPLRMVGKVTKGFGRGSKELGIPTANLPDDAIGGLVHLGFTGVYYGFARLYPEMTDGAASAEEDNQHNEMNEHTDFSHLSSTSLAQLPQHTAAYPPSSTASSAMPSRTASPAPTLPTPAQASQSLLPSRQHKKRRLQKEDYQVWPMVMSVGWNPYYKNEKLTAEVHIMHQFPTNFYGHTMAVVVLGYIRPELDYISKGKSHPTWQALIADINTDVKVALNCLQREPYIAFANDAYIVGMEPPEKTDAETAATI</sequence>
<evidence type="ECO:0000313" key="2">
    <source>
        <dbReference type="Proteomes" id="UP001227268"/>
    </source>
</evidence>
<protein>
    <submittedName>
        <fullName evidence="1">Uncharacterized protein</fullName>
    </submittedName>
</protein>
<proteinExistence type="predicted"/>
<dbReference type="Proteomes" id="UP001227268">
    <property type="component" value="Unassembled WGS sequence"/>
</dbReference>
<organism evidence="1 2">
    <name type="scientific">Naganishia friedmannii</name>
    <dbReference type="NCBI Taxonomy" id="89922"/>
    <lineage>
        <taxon>Eukaryota</taxon>
        <taxon>Fungi</taxon>
        <taxon>Dikarya</taxon>
        <taxon>Basidiomycota</taxon>
        <taxon>Agaricomycotina</taxon>
        <taxon>Tremellomycetes</taxon>
        <taxon>Filobasidiales</taxon>
        <taxon>Filobasidiaceae</taxon>
        <taxon>Naganishia</taxon>
    </lineage>
</organism>